<dbReference type="InterPro" id="IPR006668">
    <property type="entry name" value="Mg_transptr_MgtE_intracell_dom"/>
</dbReference>
<comment type="subcellular location">
    <subcellularLocation>
        <location evidence="1">Membrane</location>
        <topology evidence="1">Multi-pass membrane protein</topology>
    </subcellularLocation>
</comment>
<dbReference type="AlphaFoldDB" id="A0A381V4K7"/>
<dbReference type="Pfam" id="PF01769">
    <property type="entry name" value="MgtE"/>
    <property type="match status" value="1"/>
</dbReference>
<organism evidence="10">
    <name type="scientific">marine metagenome</name>
    <dbReference type="NCBI Taxonomy" id="408172"/>
    <lineage>
        <taxon>unclassified sequences</taxon>
        <taxon>metagenomes</taxon>
        <taxon>ecological metagenomes</taxon>
    </lineage>
</organism>
<dbReference type="PANTHER" id="PTHR43773:SF1">
    <property type="entry name" value="MAGNESIUM TRANSPORTER MGTE"/>
    <property type="match status" value="1"/>
</dbReference>
<dbReference type="InterPro" id="IPR006669">
    <property type="entry name" value="MgtE_transporter"/>
</dbReference>
<keyword evidence="4 8" id="KW-0812">Transmembrane</keyword>
<evidence type="ECO:0000259" key="9">
    <source>
        <dbReference type="PROSITE" id="PS51371"/>
    </source>
</evidence>
<proteinExistence type="inferred from homology"/>
<reference evidence="10" key="1">
    <citation type="submission" date="2018-05" db="EMBL/GenBank/DDBJ databases">
        <authorList>
            <person name="Lanie J.A."/>
            <person name="Ng W.-L."/>
            <person name="Kazmierczak K.M."/>
            <person name="Andrzejewski T.M."/>
            <person name="Davidsen T.M."/>
            <person name="Wayne K.J."/>
            <person name="Tettelin H."/>
            <person name="Glass J.I."/>
            <person name="Rusch D."/>
            <person name="Podicherti R."/>
            <person name="Tsui H.-C.T."/>
            <person name="Winkler M.E."/>
        </authorList>
    </citation>
    <scope>NUCLEOTIDE SEQUENCE</scope>
</reference>
<evidence type="ECO:0000256" key="4">
    <source>
        <dbReference type="ARBA" id="ARBA00022692"/>
    </source>
</evidence>
<dbReference type="EMBL" id="UINC01007708">
    <property type="protein sequence ID" value="SVA34708.1"/>
    <property type="molecule type" value="Genomic_DNA"/>
</dbReference>
<dbReference type="Pfam" id="PF00571">
    <property type="entry name" value="CBS"/>
    <property type="match status" value="1"/>
</dbReference>
<evidence type="ECO:0000256" key="6">
    <source>
        <dbReference type="ARBA" id="ARBA00022989"/>
    </source>
</evidence>
<evidence type="ECO:0000256" key="3">
    <source>
        <dbReference type="ARBA" id="ARBA00022448"/>
    </source>
</evidence>
<dbReference type="SMART" id="SM00924">
    <property type="entry name" value="MgtE_N"/>
    <property type="match status" value="1"/>
</dbReference>
<dbReference type="PANTHER" id="PTHR43773">
    <property type="entry name" value="MAGNESIUM TRANSPORTER MGTE"/>
    <property type="match status" value="1"/>
</dbReference>
<dbReference type="SUPFAM" id="SSF158791">
    <property type="entry name" value="MgtE N-terminal domain-like"/>
    <property type="match status" value="1"/>
</dbReference>
<evidence type="ECO:0000256" key="1">
    <source>
        <dbReference type="ARBA" id="ARBA00004141"/>
    </source>
</evidence>
<evidence type="ECO:0000313" key="10">
    <source>
        <dbReference type="EMBL" id="SVA34708.1"/>
    </source>
</evidence>
<keyword evidence="7 8" id="KW-0472">Membrane</keyword>
<dbReference type="SUPFAM" id="SSF54631">
    <property type="entry name" value="CBS-domain pair"/>
    <property type="match status" value="1"/>
</dbReference>
<feature type="transmembrane region" description="Helical" evidence="8">
    <location>
        <begin position="310"/>
        <end position="336"/>
    </location>
</feature>
<dbReference type="NCBIfam" id="TIGR00400">
    <property type="entry name" value="mgtE"/>
    <property type="match status" value="1"/>
</dbReference>
<feature type="transmembrane region" description="Helical" evidence="8">
    <location>
        <begin position="385"/>
        <end position="411"/>
    </location>
</feature>
<dbReference type="Gene3D" id="1.25.60.10">
    <property type="entry name" value="MgtE N-terminal domain-like"/>
    <property type="match status" value="1"/>
</dbReference>
<dbReference type="Pfam" id="PF03448">
    <property type="entry name" value="MgtE_N"/>
    <property type="match status" value="1"/>
</dbReference>
<comment type="similarity">
    <text evidence="2">Belongs to the SLC41A transporter family.</text>
</comment>
<dbReference type="GO" id="GO:0016020">
    <property type="term" value="C:membrane"/>
    <property type="evidence" value="ECO:0007669"/>
    <property type="project" value="UniProtKB-SubCell"/>
</dbReference>
<keyword evidence="3" id="KW-0813">Transport</keyword>
<dbReference type="InterPro" id="IPR036739">
    <property type="entry name" value="SLC41_membr_dom_sf"/>
</dbReference>
<protein>
    <recommendedName>
        <fullName evidence="9">CBS domain-containing protein</fullName>
    </recommendedName>
</protein>
<keyword evidence="5" id="KW-0460">Magnesium</keyword>
<gene>
    <name evidence="10" type="ORF">METZ01_LOCUS87562</name>
</gene>
<feature type="transmembrane region" description="Helical" evidence="8">
    <location>
        <begin position="423"/>
        <end position="447"/>
    </location>
</feature>
<dbReference type="CDD" id="cd04606">
    <property type="entry name" value="CBS_pair_Mg_transporter"/>
    <property type="match status" value="1"/>
</dbReference>
<accession>A0A381V4K7</accession>
<feature type="transmembrane region" description="Helical" evidence="8">
    <location>
        <begin position="357"/>
        <end position="379"/>
    </location>
</feature>
<keyword evidence="6 8" id="KW-1133">Transmembrane helix</keyword>
<dbReference type="InterPro" id="IPR038076">
    <property type="entry name" value="MgtE_N_sf"/>
</dbReference>
<dbReference type="GO" id="GO:0015095">
    <property type="term" value="F:magnesium ion transmembrane transporter activity"/>
    <property type="evidence" value="ECO:0007669"/>
    <property type="project" value="InterPro"/>
</dbReference>
<name>A0A381V4K7_9ZZZZ</name>
<feature type="domain" description="CBS" evidence="9">
    <location>
        <begin position="201"/>
        <end position="258"/>
    </location>
</feature>
<feature type="transmembrane region" description="Helical" evidence="8">
    <location>
        <begin position="283"/>
        <end position="304"/>
    </location>
</feature>
<dbReference type="Gene3D" id="3.10.580.10">
    <property type="entry name" value="CBS-domain"/>
    <property type="match status" value="1"/>
</dbReference>
<evidence type="ECO:0000256" key="8">
    <source>
        <dbReference type="SAM" id="Phobius"/>
    </source>
</evidence>
<dbReference type="Gene3D" id="1.10.357.20">
    <property type="entry name" value="SLC41 divalent cation transporters, integral membrane domain"/>
    <property type="match status" value="1"/>
</dbReference>
<dbReference type="InterPro" id="IPR000644">
    <property type="entry name" value="CBS_dom"/>
</dbReference>
<dbReference type="PROSITE" id="PS51371">
    <property type="entry name" value="CBS"/>
    <property type="match status" value="1"/>
</dbReference>
<evidence type="ECO:0000256" key="2">
    <source>
        <dbReference type="ARBA" id="ARBA00009749"/>
    </source>
</evidence>
<sequence length="448" mass="49167">MQQPDNNLGQLIQDLESDQVAGIRKTLTSLNPPEIARLLESLTVGKRKIIWQLVDQDDEGEILKELVDDVRQNLIEEMDASELIAVTQDMELDDLADLLIDLPEAITEQIITALDQQDQVRLESVMSYEENTAGGLTNPRIVSVRRGITIEVLIRYLRKLRKLPEDTNYIYIINKHNEYLGAVKLVDLFIEDKGKNIEDIMDESVKAFAAKTDSHQVSLDFQNLDITSAPVVDNQNKLLGQITIDDVVDVIQDQVNSEIFNMAGLDDEDDIFAPVLVSSKRRAVWLGMNLITAFIVAGAVGLFQEILGQIVILAVLMPIVASMGGVAGNQTLILVIRGIATQKIQRSNAIKLLIKEGSVALLNGFTWSIVVSVLAVVLFQTPWNIGFIVGAAMLLNILASAIAGVSIPFLLKRVGIDPALAGGVMMTTLTDVLGFITFLGLATLFLLE</sequence>
<evidence type="ECO:0000256" key="5">
    <source>
        <dbReference type="ARBA" id="ARBA00022842"/>
    </source>
</evidence>
<dbReference type="InterPro" id="IPR006667">
    <property type="entry name" value="SLC41_membr_dom"/>
</dbReference>
<dbReference type="InterPro" id="IPR046342">
    <property type="entry name" value="CBS_dom_sf"/>
</dbReference>
<evidence type="ECO:0000256" key="7">
    <source>
        <dbReference type="ARBA" id="ARBA00023136"/>
    </source>
</evidence>
<dbReference type="SUPFAM" id="SSF161093">
    <property type="entry name" value="MgtE membrane domain-like"/>
    <property type="match status" value="1"/>
</dbReference>